<dbReference type="Pfam" id="PF00098">
    <property type="entry name" value="zf-CCHC"/>
    <property type="match status" value="1"/>
</dbReference>
<evidence type="ECO:0000256" key="1">
    <source>
        <dbReference type="PROSITE-ProRule" id="PRU00047"/>
    </source>
</evidence>
<evidence type="ECO:0000313" key="5">
    <source>
        <dbReference type="Proteomes" id="UP001396334"/>
    </source>
</evidence>
<feature type="region of interest" description="Disordered" evidence="2">
    <location>
        <begin position="118"/>
        <end position="176"/>
    </location>
</feature>
<accession>A0ABR2AGH2</accession>
<evidence type="ECO:0000259" key="3">
    <source>
        <dbReference type="PROSITE" id="PS50158"/>
    </source>
</evidence>
<dbReference type="Pfam" id="PF08284">
    <property type="entry name" value="RVP_2"/>
    <property type="match status" value="1"/>
</dbReference>
<dbReference type="PANTHER" id="PTHR15503">
    <property type="entry name" value="LDOC1 RELATED"/>
    <property type="match status" value="1"/>
</dbReference>
<comment type="caution">
    <text evidence="4">The sequence shown here is derived from an EMBL/GenBank/DDBJ whole genome shotgun (WGS) entry which is preliminary data.</text>
</comment>
<feature type="compositionally biased region" description="Gly residues" evidence="2">
    <location>
        <begin position="156"/>
        <end position="167"/>
    </location>
</feature>
<dbReference type="Gene3D" id="4.10.60.10">
    <property type="entry name" value="Zinc finger, CCHC-type"/>
    <property type="match status" value="1"/>
</dbReference>
<feature type="compositionally biased region" description="Low complexity" evidence="2">
    <location>
        <begin position="233"/>
        <end position="243"/>
    </location>
</feature>
<name>A0ABR2AGH2_9ROSI</name>
<feature type="region of interest" description="Disordered" evidence="2">
    <location>
        <begin position="221"/>
        <end position="243"/>
    </location>
</feature>
<gene>
    <name evidence="4" type="ORF">V6N11_066671</name>
</gene>
<keyword evidence="1" id="KW-0862">Zinc</keyword>
<keyword evidence="5" id="KW-1185">Reference proteome</keyword>
<feature type="compositionally biased region" description="Basic residues" evidence="2">
    <location>
        <begin position="142"/>
        <end position="154"/>
    </location>
</feature>
<dbReference type="Proteomes" id="UP001396334">
    <property type="component" value="Unassembled WGS sequence"/>
</dbReference>
<dbReference type="PANTHER" id="PTHR15503:SF45">
    <property type="entry name" value="RNA-DIRECTED DNA POLYMERASE HOMOLOG"/>
    <property type="match status" value="1"/>
</dbReference>
<dbReference type="PROSITE" id="PS50158">
    <property type="entry name" value="ZF_CCHC"/>
    <property type="match status" value="1"/>
</dbReference>
<keyword evidence="1" id="KW-0863">Zinc-finger</keyword>
<sequence length="347" mass="37931">MRLSGRLSSIMVRPRRGVRAGGQAPVHPENVEVEQGKEETLPPPPVGGEANVGGIGPRRGARSQMAQGPAVGDMTPLIQAIARAFQTAMVGLQVTVQPQSERNGFLLERLYSLDGVESRGLPTRASESSSGKRPANWDRDSAKRHKDQRYHPRPRCGGGNPGRGRQGQGRFQQAPECARCGRRHTRECWGDGNSCWNCRARGHMKRDCPHPARVGRAPVRAAEPQRGRGRGRGNFQRGNDGQQNDAHVIAVQPEGGGSARVCAQREGRGVNDVIAGNFSLQSLFLFSLIDLGSMHSYILSEHARMSDIPYEMPDVGVNVTSPFGDTVVVRKLYRRCPLMIRGYAFSD</sequence>
<dbReference type="EMBL" id="JBBPBN010000252">
    <property type="protein sequence ID" value="KAK8492306.1"/>
    <property type="molecule type" value="Genomic_DNA"/>
</dbReference>
<evidence type="ECO:0000256" key="2">
    <source>
        <dbReference type="SAM" id="MobiDB-lite"/>
    </source>
</evidence>
<dbReference type="InterPro" id="IPR001878">
    <property type="entry name" value="Znf_CCHC"/>
</dbReference>
<evidence type="ECO:0000313" key="4">
    <source>
        <dbReference type="EMBL" id="KAK8492306.1"/>
    </source>
</evidence>
<reference evidence="4 5" key="1">
    <citation type="journal article" date="2024" name="G3 (Bethesda)">
        <title>Genome assembly of Hibiscus sabdariffa L. provides insights into metabolisms of medicinal natural products.</title>
        <authorList>
            <person name="Kim T."/>
        </authorList>
    </citation>
    <scope>NUCLEOTIDE SEQUENCE [LARGE SCALE GENOMIC DNA]</scope>
    <source>
        <strain evidence="4">TK-2024</strain>
        <tissue evidence="4">Old leaves</tissue>
    </source>
</reference>
<organism evidence="4 5">
    <name type="scientific">Hibiscus sabdariffa</name>
    <name type="common">roselle</name>
    <dbReference type="NCBI Taxonomy" id="183260"/>
    <lineage>
        <taxon>Eukaryota</taxon>
        <taxon>Viridiplantae</taxon>
        <taxon>Streptophyta</taxon>
        <taxon>Embryophyta</taxon>
        <taxon>Tracheophyta</taxon>
        <taxon>Spermatophyta</taxon>
        <taxon>Magnoliopsida</taxon>
        <taxon>eudicotyledons</taxon>
        <taxon>Gunneridae</taxon>
        <taxon>Pentapetalae</taxon>
        <taxon>rosids</taxon>
        <taxon>malvids</taxon>
        <taxon>Malvales</taxon>
        <taxon>Malvaceae</taxon>
        <taxon>Malvoideae</taxon>
        <taxon>Hibiscus</taxon>
    </lineage>
</organism>
<protein>
    <recommendedName>
        <fullName evidence="3">CCHC-type domain-containing protein</fullName>
    </recommendedName>
</protein>
<proteinExistence type="predicted"/>
<feature type="domain" description="CCHC-type" evidence="3">
    <location>
        <begin position="195"/>
        <end position="209"/>
    </location>
</feature>
<keyword evidence="1" id="KW-0479">Metal-binding</keyword>
<dbReference type="InterPro" id="IPR032567">
    <property type="entry name" value="RTL1-rel"/>
</dbReference>
<dbReference type="SMART" id="SM00343">
    <property type="entry name" value="ZnF_C2HC"/>
    <property type="match status" value="1"/>
</dbReference>
<feature type="region of interest" description="Disordered" evidence="2">
    <location>
        <begin position="1"/>
        <end position="26"/>
    </location>
</feature>